<evidence type="ECO:0000256" key="2">
    <source>
        <dbReference type="ARBA" id="ARBA00023125"/>
    </source>
</evidence>
<accession>A0A1Z3HNS8</accession>
<organism evidence="6 7">
    <name type="scientific">Halomicronema hongdechloris C2206</name>
    <dbReference type="NCBI Taxonomy" id="1641165"/>
    <lineage>
        <taxon>Bacteria</taxon>
        <taxon>Bacillati</taxon>
        <taxon>Cyanobacteriota</taxon>
        <taxon>Cyanophyceae</taxon>
        <taxon>Nodosilineales</taxon>
        <taxon>Nodosilineaceae</taxon>
        <taxon>Halomicronema</taxon>
    </lineage>
</organism>
<feature type="domain" description="HTH tetR-type" evidence="5">
    <location>
        <begin position="13"/>
        <end position="74"/>
    </location>
</feature>
<keyword evidence="3" id="KW-0804">Transcription</keyword>
<evidence type="ECO:0000259" key="5">
    <source>
        <dbReference type="PROSITE" id="PS50977"/>
    </source>
</evidence>
<dbReference type="GO" id="GO:0003700">
    <property type="term" value="F:DNA-binding transcription factor activity"/>
    <property type="evidence" value="ECO:0007669"/>
    <property type="project" value="TreeGrafter"/>
</dbReference>
<evidence type="ECO:0000313" key="7">
    <source>
        <dbReference type="Proteomes" id="UP000191901"/>
    </source>
</evidence>
<dbReference type="STRING" id="1641165.XM38_09170"/>
<name>A0A1Z3HNS8_9CYAN</name>
<dbReference type="InterPro" id="IPR036271">
    <property type="entry name" value="Tet_transcr_reg_TetR-rel_C_sf"/>
</dbReference>
<dbReference type="InterPro" id="IPR050109">
    <property type="entry name" value="HTH-type_TetR-like_transc_reg"/>
</dbReference>
<feature type="DNA-binding region" description="H-T-H motif" evidence="4">
    <location>
        <begin position="37"/>
        <end position="56"/>
    </location>
</feature>
<dbReference type="InterPro" id="IPR001647">
    <property type="entry name" value="HTH_TetR"/>
</dbReference>
<proteinExistence type="predicted"/>
<keyword evidence="1" id="KW-0805">Transcription regulation</keyword>
<reference evidence="6 7" key="1">
    <citation type="journal article" date="2016" name="Biochim. Biophys. Acta">
        <title>Characterization of red-shifted phycobilisomes isolated from the chlorophyll f-containing cyanobacterium Halomicronema hongdechloris.</title>
        <authorList>
            <person name="Li Y."/>
            <person name="Lin Y."/>
            <person name="Garvey C.J."/>
            <person name="Birch D."/>
            <person name="Corkery R.W."/>
            <person name="Loughlin P.C."/>
            <person name="Scheer H."/>
            <person name="Willows R.D."/>
            <person name="Chen M."/>
        </authorList>
    </citation>
    <scope>NUCLEOTIDE SEQUENCE [LARGE SCALE GENOMIC DNA]</scope>
    <source>
        <strain evidence="6 7">C2206</strain>
    </source>
</reference>
<dbReference type="PROSITE" id="PS50977">
    <property type="entry name" value="HTH_TETR_2"/>
    <property type="match status" value="1"/>
</dbReference>
<evidence type="ECO:0000256" key="3">
    <source>
        <dbReference type="ARBA" id="ARBA00023163"/>
    </source>
</evidence>
<protein>
    <submittedName>
        <fullName evidence="6">HTH-type transcriptional repressor FabR</fullName>
    </submittedName>
</protein>
<dbReference type="Proteomes" id="UP000191901">
    <property type="component" value="Chromosome"/>
</dbReference>
<dbReference type="InterPro" id="IPR009057">
    <property type="entry name" value="Homeodomain-like_sf"/>
</dbReference>
<dbReference type="KEGG" id="hhg:XM38_029030"/>
<gene>
    <name evidence="6" type="primary">fabR</name>
    <name evidence="6" type="ORF">XM38_029030</name>
</gene>
<evidence type="ECO:0000256" key="4">
    <source>
        <dbReference type="PROSITE-ProRule" id="PRU00335"/>
    </source>
</evidence>
<dbReference type="PANTHER" id="PTHR30055:SF220">
    <property type="entry name" value="TETR-FAMILY REGULATORY PROTEIN"/>
    <property type="match status" value="1"/>
</dbReference>
<keyword evidence="7" id="KW-1185">Reference proteome</keyword>
<dbReference type="Pfam" id="PF13305">
    <property type="entry name" value="TetR_C_33"/>
    <property type="match status" value="1"/>
</dbReference>
<dbReference type="RefSeq" id="WP_080807994.1">
    <property type="nucleotide sequence ID" value="NZ_CP021983.2"/>
</dbReference>
<evidence type="ECO:0000256" key="1">
    <source>
        <dbReference type="ARBA" id="ARBA00023015"/>
    </source>
</evidence>
<dbReference type="SUPFAM" id="SSF48498">
    <property type="entry name" value="Tetracyclin repressor-like, C-terminal domain"/>
    <property type="match status" value="1"/>
</dbReference>
<evidence type="ECO:0000313" key="6">
    <source>
        <dbReference type="EMBL" id="ASC71949.1"/>
    </source>
</evidence>
<dbReference type="InterPro" id="IPR025996">
    <property type="entry name" value="MT1864/Rv1816-like_C"/>
</dbReference>
<sequence length="205" mass="21889">MAKSRPKRTYHHGDLQQALIDAALGLIAEKQDVHTLSLREVARRVGVSQAAPYRHFADKEALLAAVAEEGFHQLLVDLQDSMVTPAADPLAALQASGVAYVQFAVSHPAHYRVMFGAFQVDNATYPALHAVGCQTFAVLVDAIATGQQAGQIITGDPQTLARVAWSLVHGLAMLVIDGQISLTQGQDIAALASFTTQSLIQGIQR</sequence>
<dbReference type="SUPFAM" id="SSF46689">
    <property type="entry name" value="Homeodomain-like"/>
    <property type="match status" value="1"/>
</dbReference>
<dbReference type="OrthoDB" id="9179041at2"/>
<dbReference type="PANTHER" id="PTHR30055">
    <property type="entry name" value="HTH-TYPE TRANSCRIPTIONAL REGULATOR RUTR"/>
    <property type="match status" value="1"/>
</dbReference>
<dbReference type="EMBL" id="CP021983">
    <property type="protein sequence ID" value="ASC71949.1"/>
    <property type="molecule type" value="Genomic_DNA"/>
</dbReference>
<keyword evidence="2 4" id="KW-0238">DNA-binding</keyword>
<dbReference type="AlphaFoldDB" id="A0A1Z3HNS8"/>
<dbReference type="GO" id="GO:0000976">
    <property type="term" value="F:transcription cis-regulatory region binding"/>
    <property type="evidence" value="ECO:0007669"/>
    <property type="project" value="TreeGrafter"/>
</dbReference>
<dbReference type="Pfam" id="PF00440">
    <property type="entry name" value="TetR_N"/>
    <property type="match status" value="1"/>
</dbReference>
<dbReference type="Gene3D" id="1.10.357.10">
    <property type="entry name" value="Tetracycline Repressor, domain 2"/>
    <property type="match status" value="1"/>
</dbReference>